<evidence type="ECO:0000256" key="9">
    <source>
        <dbReference type="ARBA" id="ARBA00023235"/>
    </source>
</evidence>
<evidence type="ECO:0000256" key="7">
    <source>
        <dbReference type="ARBA" id="ARBA00023211"/>
    </source>
</evidence>
<dbReference type="InterPro" id="IPR000086">
    <property type="entry name" value="NUDIX_hydrolase_dom"/>
</dbReference>
<keyword evidence="13" id="KW-1185">Reference proteome</keyword>
<dbReference type="PANTHER" id="PTHR10885">
    <property type="entry name" value="ISOPENTENYL-DIPHOSPHATE DELTA-ISOMERASE"/>
    <property type="match status" value="1"/>
</dbReference>
<keyword evidence="4" id="KW-0963">Cytoplasm</keyword>
<dbReference type="InterPro" id="IPR011876">
    <property type="entry name" value="IsopentenylPP_isomerase_typ1"/>
</dbReference>
<gene>
    <name evidence="12" type="primary">idi</name>
    <name evidence="12" type="ORF">ACFFI0_13570</name>
</gene>
<dbReference type="RefSeq" id="WP_013666893.1">
    <property type="nucleotide sequence ID" value="NZ_JBHLWO010000002.1"/>
</dbReference>
<evidence type="ECO:0000313" key="12">
    <source>
        <dbReference type="EMBL" id="MFC0319342.1"/>
    </source>
</evidence>
<dbReference type="Gene3D" id="3.90.79.10">
    <property type="entry name" value="Nucleoside Triphosphate Pyrophosphohydrolase"/>
    <property type="match status" value="1"/>
</dbReference>
<dbReference type="NCBIfam" id="TIGR02150">
    <property type="entry name" value="IPP_isom_1"/>
    <property type="match status" value="1"/>
</dbReference>
<organism evidence="12 13">
    <name type="scientific">Olivibacter oleidegradans</name>
    <dbReference type="NCBI Taxonomy" id="760123"/>
    <lineage>
        <taxon>Bacteria</taxon>
        <taxon>Pseudomonadati</taxon>
        <taxon>Bacteroidota</taxon>
        <taxon>Sphingobacteriia</taxon>
        <taxon>Sphingobacteriales</taxon>
        <taxon>Sphingobacteriaceae</taxon>
        <taxon>Olivibacter</taxon>
    </lineage>
</organism>
<keyword evidence="8" id="KW-0414">Isoprene biosynthesis</keyword>
<dbReference type="EC" id="5.3.3.2" evidence="3 10"/>
<reference evidence="12 13" key="1">
    <citation type="submission" date="2024-09" db="EMBL/GenBank/DDBJ databases">
        <authorList>
            <person name="Sun Q."/>
            <person name="Mori K."/>
        </authorList>
    </citation>
    <scope>NUCLEOTIDE SEQUENCE [LARGE SCALE GENOMIC DNA]</scope>
    <source>
        <strain evidence="12 13">CCM 7765</strain>
    </source>
</reference>
<dbReference type="NCBIfam" id="NF002995">
    <property type="entry name" value="PRK03759.1"/>
    <property type="match status" value="1"/>
</dbReference>
<comment type="caution">
    <text evidence="12">The sequence shown here is derived from an EMBL/GenBank/DDBJ whole genome shotgun (WGS) entry which is preliminary data.</text>
</comment>
<evidence type="ECO:0000313" key="13">
    <source>
        <dbReference type="Proteomes" id="UP001589774"/>
    </source>
</evidence>
<comment type="pathway">
    <text evidence="1">Isoprenoid biosynthesis; dimethylallyl diphosphate biosynthesis; dimethylallyl diphosphate from isopentenyl diphosphate: step 1/1.</text>
</comment>
<proteinExistence type="inferred from homology"/>
<evidence type="ECO:0000259" key="11">
    <source>
        <dbReference type="PROSITE" id="PS51462"/>
    </source>
</evidence>
<protein>
    <recommendedName>
        <fullName evidence="3 10">Isopentenyl-diphosphate delta-isomerase</fullName>
        <ecNumber evidence="3 10">5.3.3.2</ecNumber>
    </recommendedName>
</protein>
<dbReference type="Pfam" id="PF00293">
    <property type="entry name" value="NUDIX"/>
    <property type="match status" value="1"/>
</dbReference>
<evidence type="ECO:0000256" key="3">
    <source>
        <dbReference type="ARBA" id="ARBA00012057"/>
    </source>
</evidence>
<accession>A0ABV6HL54</accession>
<dbReference type="PIRSF" id="PIRSF018427">
    <property type="entry name" value="Isopntndiph_ism"/>
    <property type="match status" value="1"/>
</dbReference>
<evidence type="ECO:0000256" key="2">
    <source>
        <dbReference type="ARBA" id="ARBA00007579"/>
    </source>
</evidence>
<comment type="similarity">
    <text evidence="2">Belongs to the IPP isomerase type 1 family.</text>
</comment>
<keyword evidence="9 12" id="KW-0413">Isomerase</keyword>
<evidence type="ECO:0000256" key="1">
    <source>
        <dbReference type="ARBA" id="ARBA00004826"/>
    </source>
</evidence>
<dbReference type="InterPro" id="IPR015797">
    <property type="entry name" value="NUDIX_hydrolase-like_dom_sf"/>
</dbReference>
<dbReference type="InterPro" id="IPR056375">
    <property type="entry name" value="Idi_bact"/>
</dbReference>
<name>A0ABV6HL54_9SPHI</name>
<dbReference type="SUPFAM" id="SSF55811">
    <property type="entry name" value="Nudix"/>
    <property type="match status" value="1"/>
</dbReference>
<dbReference type="PROSITE" id="PS51462">
    <property type="entry name" value="NUDIX"/>
    <property type="match status" value="1"/>
</dbReference>
<evidence type="ECO:0000256" key="10">
    <source>
        <dbReference type="NCBIfam" id="TIGR02150"/>
    </source>
</evidence>
<sequence length="172" mass="20204">MKEVILVNEQDEAVGKMEKLEAHQKGLLHRAFSIFVFNTAGELLLQRRALNKYHSGGLWTNTCCSHPLPNEDTLIAAQNRLQEEMGFQTTLRPLFSFLYKTSFHNGLVEHEFDHVYVGEFSGEIIPNREEVMDYQWIAYQNLEQMIKSSPDAFTFWFLEVYERVFKEYNKKS</sequence>
<dbReference type="EMBL" id="JBHLWO010000002">
    <property type="protein sequence ID" value="MFC0319342.1"/>
    <property type="molecule type" value="Genomic_DNA"/>
</dbReference>
<evidence type="ECO:0000256" key="4">
    <source>
        <dbReference type="ARBA" id="ARBA00022490"/>
    </source>
</evidence>
<evidence type="ECO:0000256" key="8">
    <source>
        <dbReference type="ARBA" id="ARBA00023229"/>
    </source>
</evidence>
<evidence type="ECO:0000256" key="6">
    <source>
        <dbReference type="ARBA" id="ARBA00022842"/>
    </source>
</evidence>
<keyword evidence="7" id="KW-0464">Manganese</keyword>
<dbReference type="Proteomes" id="UP001589774">
    <property type="component" value="Unassembled WGS sequence"/>
</dbReference>
<keyword evidence="5" id="KW-0479">Metal-binding</keyword>
<dbReference type="GO" id="GO:0004452">
    <property type="term" value="F:isopentenyl-diphosphate delta-isomerase activity"/>
    <property type="evidence" value="ECO:0007669"/>
    <property type="project" value="UniProtKB-EC"/>
</dbReference>
<keyword evidence="6" id="KW-0460">Magnesium</keyword>
<dbReference type="HAMAP" id="MF_00202">
    <property type="entry name" value="Idi"/>
    <property type="match status" value="1"/>
</dbReference>
<feature type="domain" description="Nudix hydrolase" evidence="11">
    <location>
        <begin position="27"/>
        <end position="159"/>
    </location>
</feature>
<evidence type="ECO:0000256" key="5">
    <source>
        <dbReference type="ARBA" id="ARBA00022723"/>
    </source>
</evidence>
<dbReference type="CDD" id="cd02885">
    <property type="entry name" value="NUDIX_IPP_Isomerase"/>
    <property type="match status" value="1"/>
</dbReference>
<dbReference type="PANTHER" id="PTHR10885:SF0">
    <property type="entry name" value="ISOPENTENYL-DIPHOSPHATE DELTA-ISOMERASE"/>
    <property type="match status" value="1"/>
</dbReference>